<name>A0ACC1D2M9_9NEOP</name>
<sequence>MQVEEVCQYNVQNNKLHSVEKDDYPADLKDDIKIIAKSEGFVKYNVKVKKLPVDGGNYMAELYEIDISGITTEGEKEINIFAKQINLGSGTLESVVNISELFKLEKFAYKELYQVFNEIQENAKVPADERYRMVKCYDSNPGAILMANLRKQGYKTYSRIDVVSLDFAEKAIKNLAKFHALSFAMENIKPDFFDCKIKTLNCPLSFGEELRSLQKSLFSIAMSNLDYDLRNRVKDNIFNKLCKYRDYFEKPEISWLCHGDYRVMNMMIRDVDGKIEDLIALDYQIINYGNPLKDLIYFIFTATDRKFRKSHLSYLKDTYYKQLEYFLKYFDLDVDHSLPREKFERIYEETLDYGLIIMITIAPFMFADEGDVPDVANVSMSSLDFKVDDAYKNYLRDIVEDFIDWGYL</sequence>
<dbReference type="EMBL" id="CM034396">
    <property type="protein sequence ID" value="KAJ0178075.1"/>
    <property type="molecule type" value="Genomic_DNA"/>
</dbReference>
<gene>
    <name evidence="1" type="ORF">K1T71_005898</name>
</gene>
<organism evidence="1 2">
    <name type="scientific">Dendrolimus kikuchii</name>
    <dbReference type="NCBI Taxonomy" id="765133"/>
    <lineage>
        <taxon>Eukaryota</taxon>
        <taxon>Metazoa</taxon>
        <taxon>Ecdysozoa</taxon>
        <taxon>Arthropoda</taxon>
        <taxon>Hexapoda</taxon>
        <taxon>Insecta</taxon>
        <taxon>Pterygota</taxon>
        <taxon>Neoptera</taxon>
        <taxon>Endopterygota</taxon>
        <taxon>Lepidoptera</taxon>
        <taxon>Glossata</taxon>
        <taxon>Ditrysia</taxon>
        <taxon>Bombycoidea</taxon>
        <taxon>Lasiocampidae</taxon>
        <taxon>Dendrolimus</taxon>
    </lineage>
</organism>
<comment type="caution">
    <text evidence="1">The sequence shown here is derived from an EMBL/GenBank/DDBJ whole genome shotgun (WGS) entry which is preliminary data.</text>
</comment>
<reference evidence="1 2" key="1">
    <citation type="journal article" date="2021" name="Front. Genet.">
        <title>Chromosome-Level Genome Assembly Reveals Significant Gene Expansion in the Toll and IMD Signaling Pathways of Dendrolimus kikuchii.</title>
        <authorList>
            <person name="Zhou J."/>
            <person name="Wu P."/>
            <person name="Xiong Z."/>
            <person name="Liu N."/>
            <person name="Zhao N."/>
            <person name="Ji M."/>
            <person name="Qiu Y."/>
            <person name="Yang B."/>
        </authorList>
    </citation>
    <scope>NUCLEOTIDE SEQUENCE [LARGE SCALE GENOMIC DNA]</scope>
    <source>
        <strain evidence="1">Ann1</strain>
    </source>
</reference>
<keyword evidence="2" id="KW-1185">Reference proteome</keyword>
<accession>A0ACC1D2M9</accession>
<protein>
    <submittedName>
        <fullName evidence="1">Uncharacterized protein</fullName>
    </submittedName>
</protein>
<evidence type="ECO:0000313" key="2">
    <source>
        <dbReference type="Proteomes" id="UP000824533"/>
    </source>
</evidence>
<proteinExistence type="predicted"/>
<dbReference type="Proteomes" id="UP000824533">
    <property type="component" value="Linkage Group LG10"/>
</dbReference>
<evidence type="ECO:0000313" key="1">
    <source>
        <dbReference type="EMBL" id="KAJ0178075.1"/>
    </source>
</evidence>